<feature type="region of interest" description="Disordered" evidence="1">
    <location>
        <begin position="58"/>
        <end position="159"/>
    </location>
</feature>
<feature type="compositionally biased region" description="Basic and acidic residues" evidence="1">
    <location>
        <begin position="84"/>
        <end position="102"/>
    </location>
</feature>
<proteinExistence type="predicted"/>
<protein>
    <submittedName>
        <fullName evidence="2">Uncharacterized protein</fullName>
    </submittedName>
</protein>
<accession>A0A8T0FUT5</accession>
<dbReference type="EMBL" id="JABXBU010000002">
    <property type="protein sequence ID" value="KAF8794035.1"/>
    <property type="molecule type" value="Genomic_DNA"/>
</dbReference>
<feature type="compositionally biased region" description="Pro residues" evidence="1">
    <location>
        <begin position="70"/>
        <end position="82"/>
    </location>
</feature>
<evidence type="ECO:0000256" key="1">
    <source>
        <dbReference type="SAM" id="MobiDB-lite"/>
    </source>
</evidence>
<evidence type="ECO:0000313" key="3">
    <source>
        <dbReference type="Proteomes" id="UP000807504"/>
    </source>
</evidence>
<gene>
    <name evidence="2" type="ORF">HNY73_002058</name>
</gene>
<organism evidence="2 3">
    <name type="scientific">Argiope bruennichi</name>
    <name type="common">Wasp spider</name>
    <name type="synonym">Aranea bruennichi</name>
    <dbReference type="NCBI Taxonomy" id="94029"/>
    <lineage>
        <taxon>Eukaryota</taxon>
        <taxon>Metazoa</taxon>
        <taxon>Ecdysozoa</taxon>
        <taxon>Arthropoda</taxon>
        <taxon>Chelicerata</taxon>
        <taxon>Arachnida</taxon>
        <taxon>Araneae</taxon>
        <taxon>Araneomorphae</taxon>
        <taxon>Entelegynae</taxon>
        <taxon>Araneoidea</taxon>
        <taxon>Araneidae</taxon>
        <taxon>Argiope</taxon>
    </lineage>
</organism>
<feature type="compositionally biased region" description="Basic and acidic residues" evidence="1">
    <location>
        <begin position="117"/>
        <end position="134"/>
    </location>
</feature>
<evidence type="ECO:0000313" key="2">
    <source>
        <dbReference type="EMBL" id="KAF8794035.1"/>
    </source>
</evidence>
<name>A0A8T0FUT5_ARGBR</name>
<dbReference type="AlphaFoldDB" id="A0A8T0FUT5"/>
<keyword evidence="3" id="KW-1185">Reference proteome</keyword>
<sequence length="280" mass="32225">MELIRNQTMNAAFAIADTASETSLCVFLATTTCQMKIQRLLLKEKTIDISRRAEILKKMEAPKQITDKPYPSPTSAPTPSPSRSPEHRMPLSPDQKDRERNLLRAVVVTPLQTPSTRDSKYKDSRQEEIVKSADEPSTPPYRTVKQNPPLMSPNPAKRVNKVKKSPQKFNYQDFLKSLPTPWNLPIVITSYRPAQVYPSKETTFFGDKVKEVKQKYSKINKQSLWMDCDEQKSFRRIARNKCQTSSGLRCSKEKKWGWVYNNDINLTLKKNGLYRKPKTA</sequence>
<reference evidence="2" key="1">
    <citation type="journal article" date="2020" name="bioRxiv">
        <title>Chromosome-level reference genome of the European wasp spider Argiope bruennichi: a resource for studies on range expansion and evolutionary adaptation.</title>
        <authorList>
            <person name="Sheffer M.M."/>
            <person name="Hoppe A."/>
            <person name="Krehenwinkel H."/>
            <person name="Uhl G."/>
            <person name="Kuss A.W."/>
            <person name="Jensen L."/>
            <person name="Jensen C."/>
            <person name="Gillespie R.G."/>
            <person name="Hoff K.J."/>
            <person name="Prost S."/>
        </authorList>
    </citation>
    <scope>NUCLEOTIDE SEQUENCE</scope>
</reference>
<comment type="caution">
    <text evidence="2">The sequence shown here is derived from an EMBL/GenBank/DDBJ whole genome shotgun (WGS) entry which is preliminary data.</text>
</comment>
<reference evidence="2" key="2">
    <citation type="submission" date="2020-06" db="EMBL/GenBank/DDBJ databases">
        <authorList>
            <person name="Sheffer M."/>
        </authorList>
    </citation>
    <scope>NUCLEOTIDE SEQUENCE</scope>
</reference>
<dbReference type="Proteomes" id="UP000807504">
    <property type="component" value="Unassembled WGS sequence"/>
</dbReference>